<dbReference type="Proteomes" id="UP000178065">
    <property type="component" value="Unassembled WGS sequence"/>
</dbReference>
<dbReference type="STRING" id="1802448.A2672_00265"/>
<organism evidence="5 6">
    <name type="scientific">Candidatus Wildermuthbacteria bacterium RIFCSPHIGHO2_01_FULL_49_22b</name>
    <dbReference type="NCBI Taxonomy" id="1802448"/>
    <lineage>
        <taxon>Bacteria</taxon>
        <taxon>Candidatus Wildermuthiibacteriota</taxon>
    </lineage>
</organism>
<dbReference type="Gene3D" id="3.20.20.60">
    <property type="entry name" value="Phosphoenolpyruvate-binding domains"/>
    <property type="match status" value="1"/>
</dbReference>
<dbReference type="GO" id="GO:0046872">
    <property type="term" value="F:metal ion binding"/>
    <property type="evidence" value="ECO:0007669"/>
    <property type="project" value="UniProtKB-KW"/>
</dbReference>
<dbReference type="EMBL" id="MHTT01000001">
    <property type="protein sequence ID" value="OHA66518.1"/>
    <property type="molecule type" value="Genomic_DNA"/>
</dbReference>
<dbReference type="InterPro" id="IPR005000">
    <property type="entry name" value="Aldolase/citrate-lyase_domain"/>
</dbReference>
<gene>
    <name evidence="5" type="ORF">A2672_00265</name>
</gene>
<proteinExistence type="inferred from homology"/>
<keyword evidence="2" id="KW-0479">Metal-binding</keyword>
<dbReference type="PANTHER" id="PTHR30502">
    <property type="entry name" value="2-KETO-3-DEOXY-L-RHAMNONATE ALDOLASE"/>
    <property type="match status" value="1"/>
</dbReference>
<feature type="domain" description="HpcH/HpaI aldolase/citrate lyase" evidence="4">
    <location>
        <begin position="5"/>
        <end position="228"/>
    </location>
</feature>
<evidence type="ECO:0000256" key="3">
    <source>
        <dbReference type="ARBA" id="ARBA00023239"/>
    </source>
</evidence>
<evidence type="ECO:0000259" key="4">
    <source>
        <dbReference type="Pfam" id="PF03328"/>
    </source>
</evidence>
<keyword evidence="3" id="KW-0456">Lyase</keyword>
<protein>
    <recommendedName>
        <fullName evidence="4">HpcH/HpaI aldolase/citrate lyase domain-containing protein</fullName>
    </recommendedName>
</protein>
<dbReference type="InterPro" id="IPR015813">
    <property type="entry name" value="Pyrv/PenolPyrv_kinase-like_dom"/>
</dbReference>
<dbReference type="Pfam" id="PF03328">
    <property type="entry name" value="HpcH_HpaI"/>
    <property type="match status" value="1"/>
</dbReference>
<dbReference type="InterPro" id="IPR050251">
    <property type="entry name" value="HpcH-HpaI_aldolase"/>
</dbReference>
<evidence type="ECO:0000313" key="5">
    <source>
        <dbReference type="EMBL" id="OHA66518.1"/>
    </source>
</evidence>
<accession>A0A1G2R1P2</accession>
<comment type="similarity">
    <text evidence="1">Belongs to the HpcH/HpaI aldolase family.</text>
</comment>
<name>A0A1G2R1P2_9BACT</name>
<dbReference type="InterPro" id="IPR040442">
    <property type="entry name" value="Pyrv_kinase-like_dom_sf"/>
</dbReference>
<evidence type="ECO:0000256" key="2">
    <source>
        <dbReference type="ARBA" id="ARBA00022723"/>
    </source>
</evidence>
<reference evidence="5 6" key="1">
    <citation type="journal article" date="2016" name="Nat. Commun.">
        <title>Thousands of microbial genomes shed light on interconnected biogeochemical processes in an aquifer system.</title>
        <authorList>
            <person name="Anantharaman K."/>
            <person name="Brown C.T."/>
            <person name="Hug L.A."/>
            <person name="Sharon I."/>
            <person name="Castelle C.J."/>
            <person name="Probst A.J."/>
            <person name="Thomas B.C."/>
            <person name="Singh A."/>
            <person name="Wilkins M.J."/>
            <person name="Karaoz U."/>
            <person name="Brodie E.L."/>
            <person name="Williams K.H."/>
            <person name="Hubbard S.S."/>
            <person name="Banfield J.F."/>
        </authorList>
    </citation>
    <scope>NUCLEOTIDE SEQUENCE [LARGE SCALE GENOMIC DNA]</scope>
</reference>
<comment type="caution">
    <text evidence="5">The sequence shown here is derived from an EMBL/GenBank/DDBJ whole genome shotgun (WGS) entry which is preliminary data.</text>
</comment>
<evidence type="ECO:0000313" key="6">
    <source>
        <dbReference type="Proteomes" id="UP000178065"/>
    </source>
</evidence>
<dbReference type="SUPFAM" id="SSF51621">
    <property type="entry name" value="Phosphoenolpyruvate/pyruvate domain"/>
    <property type="match status" value="1"/>
</dbReference>
<sequence length="242" mass="26846">MNNVRFGTWITLGHPSIGEIMAEAGFDWVCIDMEHSAIDYAEAQLLIAAIQSKGKPAYVRVGENNARIIKRVLDAGADGIITPMVCSAEDAKKAVEAVKYPPEGKRGVGLARAQGYGFSFDEYKSKKAKEIKLVVLIEHIEAIRNLREILAVEGVDGSFIGPYDLSGSLGKPGEYNEPDVQDAMAQYEKVAREFDKWMGSHVVWPDPQTVREKVDKGYTFIALCFDTAFLGQKCRETLRQVR</sequence>
<dbReference type="PANTHER" id="PTHR30502:SF0">
    <property type="entry name" value="PHOSPHOENOLPYRUVATE CARBOXYLASE FAMILY PROTEIN"/>
    <property type="match status" value="1"/>
</dbReference>
<dbReference type="GO" id="GO:0016832">
    <property type="term" value="F:aldehyde-lyase activity"/>
    <property type="evidence" value="ECO:0007669"/>
    <property type="project" value="TreeGrafter"/>
</dbReference>
<dbReference type="GO" id="GO:0005737">
    <property type="term" value="C:cytoplasm"/>
    <property type="evidence" value="ECO:0007669"/>
    <property type="project" value="TreeGrafter"/>
</dbReference>
<dbReference type="AlphaFoldDB" id="A0A1G2R1P2"/>
<evidence type="ECO:0000256" key="1">
    <source>
        <dbReference type="ARBA" id="ARBA00005568"/>
    </source>
</evidence>